<evidence type="ECO:0000256" key="1">
    <source>
        <dbReference type="ARBA" id="ARBA00022450"/>
    </source>
</evidence>
<dbReference type="SUPFAM" id="SSF47336">
    <property type="entry name" value="ACP-like"/>
    <property type="match status" value="1"/>
</dbReference>
<keyword evidence="2" id="KW-0597">Phosphoprotein</keyword>
<dbReference type="OrthoDB" id="3641063at2759"/>
<evidence type="ECO:0000256" key="4">
    <source>
        <dbReference type="SAM" id="SignalP"/>
    </source>
</evidence>
<keyword evidence="7" id="KW-1185">Reference proteome</keyword>
<evidence type="ECO:0000259" key="5">
    <source>
        <dbReference type="PROSITE" id="PS50075"/>
    </source>
</evidence>
<dbReference type="InterPro" id="IPR045851">
    <property type="entry name" value="AMP-bd_C_sf"/>
</dbReference>
<keyword evidence="3" id="KW-0436">Ligase</keyword>
<dbReference type="GO" id="GO:0016874">
    <property type="term" value="F:ligase activity"/>
    <property type="evidence" value="ECO:0007669"/>
    <property type="project" value="UniProtKB-KW"/>
</dbReference>
<dbReference type="InterPro" id="IPR036736">
    <property type="entry name" value="ACP-like_sf"/>
</dbReference>
<keyword evidence="4" id="KW-0732">Signal</keyword>
<dbReference type="InterPro" id="IPR010071">
    <property type="entry name" value="AA_adenyl_dom"/>
</dbReference>
<dbReference type="RefSeq" id="XP_033659181.1">
    <property type="nucleotide sequence ID" value="XM_033810309.1"/>
</dbReference>
<dbReference type="InterPro" id="IPR042099">
    <property type="entry name" value="ANL_N_sf"/>
</dbReference>
<dbReference type="InterPro" id="IPR020845">
    <property type="entry name" value="AMP-binding_CS"/>
</dbReference>
<dbReference type="PROSITE" id="PS50075">
    <property type="entry name" value="CARRIER"/>
    <property type="match status" value="1"/>
</dbReference>
<organism evidence="6 7">
    <name type="scientific">Zasmidium cellare ATCC 36951</name>
    <dbReference type="NCBI Taxonomy" id="1080233"/>
    <lineage>
        <taxon>Eukaryota</taxon>
        <taxon>Fungi</taxon>
        <taxon>Dikarya</taxon>
        <taxon>Ascomycota</taxon>
        <taxon>Pezizomycotina</taxon>
        <taxon>Dothideomycetes</taxon>
        <taxon>Dothideomycetidae</taxon>
        <taxon>Mycosphaerellales</taxon>
        <taxon>Mycosphaerellaceae</taxon>
        <taxon>Zasmidium</taxon>
    </lineage>
</organism>
<dbReference type="Gene3D" id="3.40.50.12780">
    <property type="entry name" value="N-terminal domain of ligase-like"/>
    <property type="match status" value="1"/>
</dbReference>
<dbReference type="InterPro" id="IPR000873">
    <property type="entry name" value="AMP-dep_synth/lig_dom"/>
</dbReference>
<feature type="chain" id="PRO_5025580772" description="Carrier domain-containing protein" evidence="4">
    <location>
        <begin position="22"/>
        <end position="553"/>
    </location>
</feature>
<reference evidence="6" key="1">
    <citation type="journal article" date="2020" name="Stud. Mycol.">
        <title>101 Dothideomycetes genomes: a test case for predicting lifestyles and emergence of pathogens.</title>
        <authorList>
            <person name="Haridas S."/>
            <person name="Albert R."/>
            <person name="Binder M."/>
            <person name="Bloem J."/>
            <person name="Labutti K."/>
            <person name="Salamov A."/>
            <person name="Andreopoulos B."/>
            <person name="Baker S."/>
            <person name="Barry K."/>
            <person name="Bills G."/>
            <person name="Bluhm B."/>
            <person name="Cannon C."/>
            <person name="Castanera R."/>
            <person name="Culley D."/>
            <person name="Daum C."/>
            <person name="Ezra D."/>
            <person name="Gonzalez J."/>
            <person name="Henrissat B."/>
            <person name="Kuo A."/>
            <person name="Liang C."/>
            <person name="Lipzen A."/>
            <person name="Lutzoni F."/>
            <person name="Magnuson J."/>
            <person name="Mondo S."/>
            <person name="Nolan M."/>
            <person name="Ohm R."/>
            <person name="Pangilinan J."/>
            <person name="Park H.-J."/>
            <person name="Ramirez L."/>
            <person name="Alfaro M."/>
            <person name="Sun H."/>
            <person name="Tritt A."/>
            <person name="Yoshinaga Y."/>
            <person name="Zwiers L.-H."/>
            <person name="Turgeon B."/>
            <person name="Goodwin S."/>
            <person name="Spatafora J."/>
            <person name="Crous P."/>
            <person name="Grigoriev I."/>
        </authorList>
    </citation>
    <scope>NUCLEOTIDE SEQUENCE</scope>
    <source>
        <strain evidence="6">ATCC 36951</strain>
    </source>
</reference>
<dbReference type="Proteomes" id="UP000799537">
    <property type="component" value="Unassembled WGS sequence"/>
</dbReference>
<gene>
    <name evidence="6" type="ORF">M409DRAFT_33925</name>
</gene>
<dbReference type="AlphaFoldDB" id="A0A6A6BXK5"/>
<dbReference type="InterPro" id="IPR009081">
    <property type="entry name" value="PP-bd_ACP"/>
</dbReference>
<dbReference type="GO" id="GO:0005737">
    <property type="term" value="C:cytoplasm"/>
    <property type="evidence" value="ECO:0007669"/>
    <property type="project" value="TreeGrafter"/>
</dbReference>
<dbReference type="SUPFAM" id="SSF56801">
    <property type="entry name" value="Acetyl-CoA synthetase-like"/>
    <property type="match status" value="1"/>
</dbReference>
<dbReference type="PANTHER" id="PTHR45527:SF16">
    <property type="entry name" value="NONRIBOSOMAL PEPTIDE SYNTHASE ATNA-RELATED"/>
    <property type="match status" value="1"/>
</dbReference>
<sequence length="553" mass="59165">CMDKSKSAVVAMLAILRAGGAVVPLGVQHPLARLEVIVQDTATPLLLVDRGHEKRLTGLAVHVPLLPVDAFFDDTSAASTGMPNLSNELCVSVRPQNVAWVIYTSGSTGKPKGVVLEHGSLATSILAHGPIFGLSSSTRTLQFAALTFDVSISDLVATLAYGGCIVVPSEDDRLSNLNHMMNTFRVTYANVTPTVARLLDPAQLPLLNTLVLIGEAVDAGVVDPWVKRARVINGYGPAEASIVFHCSPPIQRSETAGNVGKPIAGCGWVVDPNNIDRLLPLGAPGELLLEGPLLSRGYLNDPTKTAAAFISDPVFVQELGLCPSRRMYRTGDIVQQNADGSLTYLGRRDTQVKIRGQRVEIGEIESQILRLLPEVCETVVDVVLPAGETQEGALMLTAVIEYADAGPYPDGGELQPYEPSQITAAARTALERLDSELSQVLPAYMVPGAFLLVPRLPVNASNKLDRRAVRDQLRLLPRTVLNCFATSPAIKQAPTTEMERQLRSLWATLLAVPIESIGANDSFFRLGGDSVAAMKLSAKARAQQIPLSVADIF</sequence>
<dbReference type="GO" id="GO:0031177">
    <property type="term" value="F:phosphopantetheine binding"/>
    <property type="evidence" value="ECO:0007669"/>
    <property type="project" value="TreeGrafter"/>
</dbReference>
<protein>
    <recommendedName>
        <fullName evidence="5">Carrier domain-containing protein</fullName>
    </recommendedName>
</protein>
<dbReference type="GO" id="GO:0044550">
    <property type="term" value="P:secondary metabolite biosynthetic process"/>
    <property type="evidence" value="ECO:0007669"/>
    <property type="project" value="TreeGrafter"/>
</dbReference>
<dbReference type="FunFam" id="1.10.1200.10:FF:000005">
    <property type="entry name" value="Nonribosomal peptide synthetase 1"/>
    <property type="match status" value="1"/>
</dbReference>
<dbReference type="Pfam" id="PF00501">
    <property type="entry name" value="AMP-binding"/>
    <property type="match status" value="1"/>
</dbReference>
<dbReference type="CDD" id="cd05918">
    <property type="entry name" value="A_NRPS_SidN3_like"/>
    <property type="match status" value="1"/>
</dbReference>
<feature type="non-terminal residue" evidence="6">
    <location>
        <position position="553"/>
    </location>
</feature>
<dbReference type="InterPro" id="IPR006162">
    <property type="entry name" value="Ppantetheine_attach_site"/>
</dbReference>
<dbReference type="GO" id="GO:0043041">
    <property type="term" value="P:amino acid activation for nonribosomal peptide biosynthetic process"/>
    <property type="evidence" value="ECO:0007669"/>
    <property type="project" value="TreeGrafter"/>
</dbReference>
<keyword evidence="1" id="KW-0596">Phosphopantetheine</keyword>
<dbReference type="EMBL" id="ML993743">
    <property type="protein sequence ID" value="KAF2158292.1"/>
    <property type="molecule type" value="Genomic_DNA"/>
</dbReference>
<dbReference type="GeneID" id="54563581"/>
<dbReference type="PROSITE" id="PS00012">
    <property type="entry name" value="PHOSPHOPANTETHEINE"/>
    <property type="match status" value="1"/>
</dbReference>
<evidence type="ECO:0000313" key="7">
    <source>
        <dbReference type="Proteomes" id="UP000799537"/>
    </source>
</evidence>
<feature type="signal peptide" evidence="4">
    <location>
        <begin position="1"/>
        <end position="21"/>
    </location>
</feature>
<dbReference type="PANTHER" id="PTHR45527">
    <property type="entry name" value="NONRIBOSOMAL PEPTIDE SYNTHETASE"/>
    <property type="match status" value="1"/>
</dbReference>
<feature type="non-terminal residue" evidence="6">
    <location>
        <position position="1"/>
    </location>
</feature>
<dbReference type="PROSITE" id="PS00455">
    <property type="entry name" value="AMP_BINDING"/>
    <property type="match status" value="1"/>
</dbReference>
<dbReference type="Gene3D" id="1.10.1200.10">
    <property type="entry name" value="ACP-like"/>
    <property type="match status" value="1"/>
</dbReference>
<dbReference type="Pfam" id="PF00550">
    <property type="entry name" value="PP-binding"/>
    <property type="match status" value="1"/>
</dbReference>
<dbReference type="FunFam" id="3.30.300.30:FF:000015">
    <property type="entry name" value="Nonribosomal peptide synthase SidD"/>
    <property type="match status" value="1"/>
</dbReference>
<evidence type="ECO:0000256" key="3">
    <source>
        <dbReference type="ARBA" id="ARBA00022598"/>
    </source>
</evidence>
<name>A0A6A6BXK5_ZASCE</name>
<proteinExistence type="predicted"/>
<dbReference type="Gene3D" id="3.30.300.30">
    <property type="match status" value="1"/>
</dbReference>
<dbReference type="NCBIfam" id="TIGR01733">
    <property type="entry name" value="AA-adenyl-dom"/>
    <property type="match status" value="1"/>
</dbReference>
<evidence type="ECO:0000313" key="6">
    <source>
        <dbReference type="EMBL" id="KAF2158292.1"/>
    </source>
</evidence>
<accession>A0A6A6BXK5</accession>
<evidence type="ECO:0000256" key="2">
    <source>
        <dbReference type="ARBA" id="ARBA00022553"/>
    </source>
</evidence>
<feature type="domain" description="Carrier" evidence="5">
    <location>
        <begin position="493"/>
        <end position="553"/>
    </location>
</feature>